<dbReference type="OrthoDB" id="5830191at2759"/>
<evidence type="ECO:0000259" key="1">
    <source>
        <dbReference type="PROSITE" id="PS50097"/>
    </source>
</evidence>
<reference evidence="2" key="1">
    <citation type="submission" date="2018-11" db="EMBL/GenBank/DDBJ databases">
        <authorList>
            <consortium name="Pathogen Informatics"/>
        </authorList>
    </citation>
    <scope>NUCLEOTIDE SEQUENCE [LARGE SCALE GENOMIC DNA]</scope>
</reference>
<name>A0A3P8AQJ2_HELPZ</name>
<dbReference type="GO" id="GO:0008344">
    <property type="term" value="P:adult locomotory behavior"/>
    <property type="evidence" value="ECO:0007669"/>
    <property type="project" value="TreeGrafter"/>
</dbReference>
<dbReference type="Pfam" id="PF00651">
    <property type="entry name" value="BTB"/>
    <property type="match status" value="1"/>
</dbReference>
<dbReference type="EMBL" id="UZAH01027666">
    <property type="protein sequence ID" value="VDO93913.1"/>
    <property type="molecule type" value="Genomic_DNA"/>
</dbReference>
<dbReference type="PANTHER" id="PTHR46306">
    <property type="entry name" value="BTB/POZ DOMAIN-CONTAINING PROTEIN 9"/>
    <property type="match status" value="1"/>
</dbReference>
<dbReference type="AlphaFoldDB" id="A0A3P8AQJ2"/>
<protein>
    <recommendedName>
        <fullName evidence="1">BTB domain-containing protein</fullName>
    </recommendedName>
</protein>
<gene>
    <name evidence="2" type="ORF">HPBE_LOCUS12864</name>
</gene>
<dbReference type="InterPro" id="IPR052407">
    <property type="entry name" value="BTB_POZ_domain_cont_9"/>
</dbReference>
<dbReference type="InterPro" id="IPR011333">
    <property type="entry name" value="SKP1/BTB/POZ_sf"/>
</dbReference>
<feature type="domain" description="BTB" evidence="1">
    <location>
        <begin position="11"/>
        <end position="37"/>
    </location>
</feature>
<accession>A0A3P8AQJ2</accession>
<dbReference type="PROSITE" id="PS50097">
    <property type="entry name" value="BTB"/>
    <property type="match status" value="1"/>
</dbReference>
<dbReference type="PANTHER" id="PTHR46306:SF1">
    <property type="entry name" value="BTB_POZ DOMAIN-CONTAINING PROTEIN 9"/>
    <property type="match status" value="1"/>
</dbReference>
<dbReference type="GO" id="GO:0005737">
    <property type="term" value="C:cytoplasm"/>
    <property type="evidence" value="ECO:0007669"/>
    <property type="project" value="TreeGrafter"/>
</dbReference>
<dbReference type="InterPro" id="IPR000210">
    <property type="entry name" value="BTB/POZ_dom"/>
</dbReference>
<sequence>MEALYWNPQFSDVSFVVEGERFRAHKLVLATRCEYFRQGNASSYYLMIRYSYGIRLIFTAQSHALWRTERKLQSRNSAQGNKHPRLPHFAEVSMVLYIYTGRVELTAFNFEQLLAILHLAHEYGLIDIQRPIVDYLKVIVTFD</sequence>
<dbReference type="Gene3D" id="3.30.710.10">
    <property type="entry name" value="Potassium Channel Kv1.1, Chain A"/>
    <property type="match status" value="1"/>
</dbReference>
<dbReference type="SMART" id="SM00225">
    <property type="entry name" value="BTB"/>
    <property type="match status" value="1"/>
</dbReference>
<proteinExistence type="predicted"/>
<organism evidence="2">
    <name type="scientific">Heligmosomoides polygyrus</name>
    <name type="common">Parasitic roundworm</name>
    <dbReference type="NCBI Taxonomy" id="6339"/>
    <lineage>
        <taxon>Eukaryota</taxon>
        <taxon>Metazoa</taxon>
        <taxon>Ecdysozoa</taxon>
        <taxon>Nematoda</taxon>
        <taxon>Chromadorea</taxon>
        <taxon>Rhabditida</taxon>
        <taxon>Rhabditina</taxon>
        <taxon>Rhabditomorpha</taxon>
        <taxon>Strongyloidea</taxon>
        <taxon>Heligmosomidae</taxon>
        <taxon>Heligmosomoides</taxon>
    </lineage>
</organism>
<dbReference type="SUPFAM" id="SSF54695">
    <property type="entry name" value="POZ domain"/>
    <property type="match status" value="1"/>
</dbReference>
<evidence type="ECO:0000313" key="2">
    <source>
        <dbReference type="EMBL" id="VDO93913.1"/>
    </source>
</evidence>
<dbReference type="GO" id="GO:0048512">
    <property type="term" value="P:circadian behavior"/>
    <property type="evidence" value="ECO:0007669"/>
    <property type="project" value="TreeGrafter"/>
</dbReference>
<dbReference type="GO" id="GO:0050804">
    <property type="term" value="P:modulation of chemical synaptic transmission"/>
    <property type="evidence" value="ECO:0007669"/>
    <property type="project" value="TreeGrafter"/>
</dbReference>